<protein>
    <submittedName>
        <fullName evidence="2">Uncharacterized protein</fullName>
    </submittedName>
</protein>
<feature type="region of interest" description="Disordered" evidence="1">
    <location>
        <begin position="1"/>
        <end position="36"/>
    </location>
</feature>
<gene>
    <name evidence="2" type="ORF">BDB_180181</name>
</gene>
<reference evidence="2" key="2">
    <citation type="submission" date="2011-04" db="EMBL/GenBank/DDBJ databases">
        <authorList>
            <person name="Genoscope - CEA"/>
        </authorList>
    </citation>
    <scope>NUCLEOTIDE SEQUENCE</scope>
    <source>
        <strain evidence="2">R229</strain>
    </source>
</reference>
<dbReference type="Pfam" id="PF13557">
    <property type="entry name" value="Phenol_MetA_deg"/>
    <property type="match status" value="1"/>
</dbReference>
<sequence>MGPSAALSHPRLRQSRTPAHPGGELSSNIQLNVNGRNHDTDYRSGIEYQHEFAIGQHIGPWTVGIGGYYSQQLTDDTQAGKPIEGKPRPTRHSSVRGIQPAASAH</sequence>
<name>G2ZSX5_9RALS</name>
<evidence type="ECO:0000256" key="1">
    <source>
        <dbReference type="SAM" id="MobiDB-lite"/>
    </source>
</evidence>
<evidence type="ECO:0000313" key="2">
    <source>
        <dbReference type="EMBL" id="CCA82138.1"/>
    </source>
</evidence>
<dbReference type="AlphaFoldDB" id="G2ZSX5"/>
<dbReference type="InterPro" id="IPR025737">
    <property type="entry name" value="FApF"/>
</dbReference>
<feature type="region of interest" description="Disordered" evidence="1">
    <location>
        <begin position="74"/>
        <end position="105"/>
    </location>
</feature>
<organism evidence="2">
    <name type="scientific">blood disease bacterium R229</name>
    <dbReference type="NCBI Taxonomy" id="741978"/>
    <lineage>
        <taxon>Bacteria</taxon>
        <taxon>Pseudomonadati</taxon>
        <taxon>Pseudomonadota</taxon>
        <taxon>Betaproteobacteria</taxon>
        <taxon>Burkholderiales</taxon>
        <taxon>Burkholderiaceae</taxon>
        <taxon>Ralstonia</taxon>
        <taxon>Ralstonia solanacearum species complex</taxon>
    </lineage>
</organism>
<proteinExistence type="predicted"/>
<accession>G2ZSX5</accession>
<dbReference type="EMBL" id="FR854074">
    <property type="protein sequence ID" value="CCA82138.1"/>
    <property type="molecule type" value="Genomic_DNA"/>
</dbReference>
<feature type="compositionally biased region" description="Polar residues" evidence="1">
    <location>
        <begin position="25"/>
        <end position="35"/>
    </location>
</feature>
<reference evidence="2" key="1">
    <citation type="journal article" date="2011" name="PLoS ONE">
        <title>Ralstonia syzygii, the Blood Disease Bacterium and some Asian R. solanacearum strains form a single genomic species despite divergent lifestyles.</title>
        <authorList>
            <person name="Remenant B."/>
            <person name="de Cambiaire J.C."/>
            <person name="Cellier G."/>
            <person name="Jacobs J.M."/>
            <person name="Mangenot S."/>
            <person name="Barbe V."/>
            <person name="Lajus A."/>
            <person name="Vallenet D."/>
            <person name="Medigue C."/>
            <person name="Fegan M."/>
            <person name="Allen C."/>
            <person name="Prior P."/>
        </authorList>
    </citation>
    <scope>NUCLEOTIDE SEQUENCE</scope>
    <source>
        <strain evidence="2">R229</strain>
    </source>
</reference>